<gene>
    <name evidence="1" type="ORF">Ocin01_06440</name>
</gene>
<feature type="non-terminal residue" evidence="1">
    <location>
        <position position="1"/>
    </location>
</feature>
<evidence type="ECO:0000313" key="1">
    <source>
        <dbReference type="EMBL" id="ODN00249.1"/>
    </source>
</evidence>
<reference evidence="1 2" key="1">
    <citation type="journal article" date="2016" name="Genome Biol. Evol.">
        <title>Gene Family Evolution Reflects Adaptation to Soil Environmental Stressors in the Genome of the Collembolan Orchesella cincta.</title>
        <authorList>
            <person name="Faddeeva-Vakhrusheva A."/>
            <person name="Derks M.F."/>
            <person name="Anvar S.Y."/>
            <person name="Agamennone V."/>
            <person name="Suring W."/>
            <person name="Smit S."/>
            <person name="van Straalen N.M."/>
            <person name="Roelofs D."/>
        </authorList>
    </citation>
    <scope>NUCLEOTIDE SEQUENCE [LARGE SCALE GENOMIC DNA]</scope>
    <source>
        <tissue evidence="1">Mixed pool</tissue>
    </source>
</reference>
<dbReference type="GO" id="GO:0009235">
    <property type="term" value="P:cobalamin metabolic process"/>
    <property type="evidence" value="ECO:0007669"/>
    <property type="project" value="InterPro"/>
</dbReference>
<dbReference type="AlphaFoldDB" id="A0A1D2N4P2"/>
<dbReference type="Proteomes" id="UP000094527">
    <property type="component" value="Unassembled WGS sequence"/>
</dbReference>
<dbReference type="Pfam" id="PF10229">
    <property type="entry name" value="MMADHC"/>
    <property type="match status" value="1"/>
</dbReference>
<organism evidence="1 2">
    <name type="scientific">Orchesella cincta</name>
    <name type="common">Springtail</name>
    <name type="synonym">Podura cincta</name>
    <dbReference type="NCBI Taxonomy" id="48709"/>
    <lineage>
        <taxon>Eukaryota</taxon>
        <taxon>Metazoa</taxon>
        <taxon>Ecdysozoa</taxon>
        <taxon>Arthropoda</taxon>
        <taxon>Hexapoda</taxon>
        <taxon>Collembola</taxon>
        <taxon>Entomobryomorpha</taxon>
        <taxon>Entomobryoidea</taxon>
        <taxon>Orchesellidae</taxon>
        <taxon>Orchesellinae</taxon>
        <taxon>Orchesella</taxon>
    </lineage>
</organism>
<keyword evidence="2" id="KW-1185">Reference proteome</keyword>
<evidence type="ECO:0000313" key="2">
    <source>
        <dbReference type="Proteomes" id="UP000094527"/>
    </source>
</evidence>
<protein>
    <submittedName>
        <fullName evidence="1">Methylmalonic aciduria and homocystinuria type D protein, mitochondrial</fullName>
    </submittedName>
</protein>
<dbReference type="GO" id="GO:0005739">
    <property type="term" value="C:mitochondrion"/>
    <property type="evidence" value="ECO:0007669"/>
    <property type="project" value="TreeGrafter"/>
</dbReference>
<name>A0A1D2N4P2_ORCCI</name>
<dbReference type="PANTHER" id="PTHR13192:SF3">
    <property type="entry name" value="COBALAMIN TRAFFICKING PROTEIN CBLD"/>
    <property type="match status" value="1"/>
</dbReference>
<dbReference type="PANTHER" id="PTHR13192">
    <property type="entry name" value="MY011 PROTEIN"/>
    <property type="match status" value="1"/>
</dbReference>
<dbReference type="OrthoDB" id="10263782at2759"/>
<proteinExistence type="predicted"/>
<accession>A0A1D2N4P2</accession>
<comment type="caution">
    <text evidence="1">The sequence shown here is derived from an EMBL/GenBank/DDBJ whole genome shotgun (WGS) entry which is preliminary data.</text>
</comment>
<dbReference type="STRING" id="48709.A0A1D2N4P2"/>
<dbReference type="EMBL" id="LJIJ01000221">
    <property type="protein sequence ID" value="ODN00249.1"/>
    <property type="molecule type" value="Genomic_DNA"/>
</dbReference>
<dbReference type="OMA" id="PECCGMI"/>
<dbReference type="InterPro" id="IPR019362">
    <property type="entry name" value="MMADHC"/>
</dbReference>
<sequence>IIEHQSKSELCGVLFTPSSKKIGIFSRSLKTINDSSCPREYSNQGWRRKNTYVEHVLFGGNQIEKQKRTVWPDPNLGCLGPRDQRLSLPGNVGLNESLSGAKIAEKPTEERLKQDKEFLEKDVKFWKSLLKTPTNHERQIEVMDQKVEAEQYEAEQMQAIEIENSLLEKNSDMECVAQPCPDLLRRELAGLFTAVNLAEGPLTAITLCQKSKLDMASWSPDVEEERDLLVEKFIQTAKDVCGELRKKGQWADFVEPTSGRAFYGVYTNQTFFETDERYRHLGFRILDLGCCKVISHVKWGSHVFVGSIFTSAPSDCEHLQQLLVQYNPKQSHRMAMCT</sequence>